<keyword evidence="3" id="KW-0547">Nucleotide-binding</keyword>
<dbReference type="Gene3D" id="3.30.70.1230">
    <property type="entry name" value="Nucleotide cyclase"/>
    <property type="match status" value="1"/>
</dbReference>
<dbReference type="InterPro" id="IPR001054">
    <property type="entry name" value="A/G_cyclase"/>
</dbReference>
<dbReference type="Pfam" id="PF00211">
    <property type="entry name" value="Guanylate_cyc"/>
    <property type="match status" value="1"/>
</dbReference>
<dbReference type="STRING" id="561176.SAMN04488561_0623"/>
<feature type="transmembrane region" description="Helical" evidence="8">
    <location>
        <begin position="135"/>
        <end position="152"/>
    </location>
</feature>
<feature type="domain" description="Guanylate cyclase" evidence="9">
    <location>
        <begin position="229"/>
        <end position="355"/>
    </location>
</feature>
<dbReference type="Proteomes" id="UP000181980">
    <property type="component" value="Unassembled WGS sequence"/>
</dbReference>
<dbReference type="SMART" id="SM00044">
    <property type="entry name" value="CYCc"/>
    <property type="match status" value="1"/>
</dbReference>
<dbReference type="PROSITE" id="PS50125">
    <property type="entry name" value="GUANYLATE_CYCLASE_2"/>
    <property type="match status" value="1"/>
</dbReference>
<comment type="subcellular location">
    <subcellularLocation>
        <location evidence="1">Membrane</location>
    </subcellularLocation>
</comment>
<dbReference type="GO" id="GO:0035556">
    <property type="term" value="P:intracellular signal transduction"/>
    <property type="evidence" value="ECO:0007669"/>
    <property type="project" value="InterPro"/>
</dbReference>
<feature type="transmembrane region" description="Helical" evidence="8">
    <location>
        <begin position="164"/>
        <end position="185"/>
    </location>
</feature>
<evidence type="ECO:0000256" key="4">
    <source>
        <dbReference type="ARBA" id="ARBA00022989"/>
    </source>
</evidence>
<dbReference type="CDD" id="cd07302">
    <property type="entry name" value="CHD"/>
    <property type="match status" value="1"/>
</dbReference>
<keyword evidence="11" id="KW-1185">Reference proteome</keyword>
<evidence type="ECO:0000313" key="11">
    <source>
        <dbReference type="Proteomes" id="UP000181980"/>
    </source>
</evidence>
<evidence type="ECO:0000256" key="8">
    <source>
        <dbReference type="SAM" id="Phobius"/>
    </source>
</evidence>
<evidence type="ECO:0000256" key="2">
    <source>
        <dbReference type="ARBA" id="ARBA00022692"/>
    </source>
</evidence>
<evidence type="ECO:0000256" key="7">
    <source>
        <dbReference type="RuleBase" id="RU000405"/>
    </source>
</evidence>
<evidence type="ECO:0000259" key="9">
    <source>
        <dbReference type="PROSITE" id="PS50125"/>
    </source>
</evidence>
<dbReference type="SUPFAM" id="SSF55073">
    <property type="entry name" value="Nucleotide cyclase"/>
    <property type="match status" value="1"/>
</dbReference>
<proteinExistence type="inferred from homology"/>
<evidence type="ECO:0000256" key="1">
    <source>
        <dbReference type="ARBA" id="ARBA00004370"/>
    </source>
</evidence>
<dbReference type="InterPro" id="IPR029787">
    <property type="entry name" value="Nucleotide_cyclase"/>
</dbReference>
<dbReference type="GO" id="GO:0007168">
    <property type="term" value="P:receptor guanylyl cyclase signaling pathway"/>
    <property type="evidence" value="ECO:0007669"/>
    <property type="project" value="TreeGrafter"/>
</dbReference>
<dbReference type="PANTHER" id="PTHR11920:SF335">
    <property type="entry name" value="GUANYLATE CYCLASE"/>
    <property type="match status" value="1"/>
</dbReference>
<dbReference type="EMBL" id="FNUC01000003">
    <property type="protein sequence ID" value="SEE17891.1"/>
    <property type="molecule type" value="Genomic_DNA"/>
</dbReference>
<dbReference type="GO" id="GO:0005886">
    <property type="term" value="C:plasma membrane"/>
    <property type="evidence" value="ECO:0007669"/>
    <property type="project" value="TreeGrafter"/>
</dbReference>
<keyword evidence="4 8" id="KW-1133">Transmembrane helix</keyword>
<feature type="transmembrane region" description="Helical" evidence="8">
    <location>
        <begin position="61"/>
        <end position="78"/>
    </location>
</feature>
<dbReference type="OrthoDB" id="9806704at2"/>
<dbReference type="GO" id="GO:0004016">
    <property type="term" value="F:adenylate cyclase activity"/>
    <property type="evidence" value="ECO:0007669"/>
    <property type="project" value="TreeGrafter"/>
</dbReference>
<dbReference type="AlphaFoldDB" id="A0A1H5GQV7"/>
<dbReference type="GO" id="GO:0004383">
    <property type="term" value="F:guanylate cyclase activity"/>
    <property type="evidence" value="ECO:0007669"/>
    <property type="project" value="TreeGrafter"/>
</dbReference>
<feature type="transmembrane region" description="Helical" evidence="8">
    <location>
        <begin position="34"/>
        <end position="55"/>
    </location>
</feature>
<dbReference type="GO" id="GO:0001653">
    <property type="term" value="F:peptide receptor activity"/>
    <property type="evidence" value="ECO:0007669"/>
    <property type="project" value="TreeGrafter"/>
</dbReference>
<dbReference type="GO" id="GO:0000166">
    <property type="term" value="F:nucleotide binding"/>
    <property type="evidence" value="ECO:0007669"/>
    <property type="project" value="UniProtKB-KW"/>
</dbReference>
<sequence length="403" mass="43736">MSHRGRRPPALRRLAALGADRSAGEDDRLRRSTLVLSTGLVCALTPFWIVTYLLLGLPVAALIPLAYLVVSLGSLAWFARTRRFATFRATQLAMMLVLPFALQWSLGGFAASGAVSLWALSAALGALLFMGSGEAIPWFAAYLTLLVVSVLVEPLLEPAGIPGGVLVAFFAGNLAGPSLVAYLLLQYFVRGRDREHVRSERLLLNVLPAPVAARLKRRDAIIADRHEATVLFADIVDFTPLSAALPPEEVVRLLDGVFSAFDRLADEHGLEKIKTIGDAYMVAGGVPVPREDHCAAVADMALAMLRECERRGAGPDGLRFRIGMDTGPVVAGVIGRRKFIYDLWGDTVNTASRMESHGVPGAIQVSARVHERLRERYLFRSRGTIDVKGKGPMPTWLLLGPDR</sequence>
<comment type="similarity">
    <text evidence="7">Belongs to the adenylyl cyclase class-4/guanylyl cyclase family.</text>
</comment>
<dbReference type="RefSeq" id="WP_083288460.1">
    <property type="nucleotide sequence ID" value="NZ_FNUC01000003.1"/>
</dbReference>
<keyword evidence="6 7" id="KW-0456">Lyase</keyword>
<dbReference type="PROSITE" id="PS00452">
    <property type="entry name" value="GUANYLATE_CYCLASE_1"/>
    <property type="match status" value="1"/>
</dbReference>
<evidence type="ECO:0000256" key="6">
    <source>
        <dbReference type="ARBA" id="ARBA00023239"/>
    </source>
</evidence>
<dbReference type="PANTHER" id="PTHR11920">
    <property type="entry name" value="GUANYLYL CYCLASE"/>
    <property type="match status" value="1"/>
</dbReference>
<dbReference type="InterPro" id="IPR018297">
    <property type="entry name" value="A/G_cyclase_CS"/>
</dbReference>
<organism evidence="10 11">
    <name type="scientific">Jiangella alba</name>
    <dbReference type="NCBI Taxonomy" id="561176"/>
    <lineage>
        <taxon>Bacteria</taxon>
        <taxon>Bacillati</taxon>
        <taxon>Actinomycetota</taxon>
        <taxon>Actinomycetes</taxon>
        <taxon>Jiangellales</taxon>
        <taxon>Jiangellaceae</taxon>
        <taxon>Jiangella</taxon>
    </lineage>
</organism>
<reference evidence="11" key="1">
    <citation type="submission" date="2016-10" db="EMBL/GenBank/DDBJ databases">
        <authorList>
            <person name="Varghese N."/>
            <person name="Submissions S."/>
        </authorList>
    </citation>
    <scope>NUCLEOTIDE SEQUENCE [LARGE SCALE GENOMIC DNA]</scope>
    <source>
        <strain evidence="11">DSM 45237</strain>
    </source>
</reference>
<gene>
    <name evidence="10" type="ORF">SAMN04488561_0623</name>
</gene>
<evidence type="ECO:0000256" key="5">
    <source>
        <dbReference type="ARBA" id="ARBA00023136"/>
    </source>
</evidence>
<accession>A0A1H5GQV7</accession>
<keyword evidence="2 8" id="KW-0812">Transmembrane</keyword>
<evidence type="ECO:0000256" key="3">
    <source>
        <dbReference type="ARBA" id="ARBA00022741"/>
    </source>
</evidence>
<keyword evidence="5 8" id="KW-0472">Membrane</keyword>
<evidence type="ECO:0000313" key="10">
    <source>
        <dbReference type="EMBL" id="SEE17891.1"/>
    </source>
</evidence>
<protein>
    <submittedName>
        <fullName evidence="10">Guanylate cyclase</fullName>
    </submittedName>
</protein>
<dbReference type="InterPro" id="IPR050401">
    <property type="entry name" value="Cyclic_nucleotide_synthase"/>
</dbReference>
<name>A0A1H5GQV7_9ACTN</name>